<keyword evidence="1" id="KW-0614">Plasmid</keyword>
<reference evidence="1" key="1">
    <citation type="submission" date="2015-08" db="EMBL/GenBank/DDBJ databases">
        <title>Complete DNA Sequence of Pseudomonas syringae pv. actinidiae, the Causal Agent of Kiwifruit Canker Disease.</title>
        <authorList>
            <person name="Rikkerink E.H.A."/>
            <person name="Fineran P.C."/>
        </authorList>
    </citation>
    <scope>NUCLEOTIDE SEQUENCE</scope>
    <source>
        <strain evidence="1">KHM 243</strain>
        <plasmid evidence="1">pKHM-1</plasmid>
    </source>
</reference>
<geneLocation type="plasmid" evidence="1">
    <name>pKHM-1</name>
</geneLocation>
<dbReference type="EMBL" id="AP014939">
    <property type="protein sequence ID" value="BAS21663.1"/>
    <property type="molecule type" value="Genomic_DNA"/>
</dbReference>
<accession>A0A0K2S3Q7</accession>
<proteinExistence type="predicted"/>
<evidence type="ECO:0000313" key="1">
    <source>
        <dbReference type="EMBL" id="BAS21663.1"/>
    </source>
</evidence>
<dbReference type="GeneID" id="24901739"/>
<organism evidence="1">
    <name type="scientific">Citrobacter freundii</name>
    <dbReference type="NCBI Taxonomy" id="546"/>
    <lineage>
        <taxon>Bacteria</taxon>
        <taxon>Pseudomonadati</taxon>
        <taxon>Pseudomonadota</taxon>
        <taxon>Gammaproteobacteria</taxon>
        <taxon>Enterobacterales</taxon>
        <taxon>Enterobacteriaceae</taxon>
        <taxon>Citrobacter</taxon>
        <taxon>Citrobacter freundii complex</taxon>
    </lineage>
</organism>
<dbReference type="AlphaFoldDB" id="A0A0K2S3Q7"/>
<sequence>MKASLKSLSKEQVNTLACKLGEIQRHLAEDTELLSDLSELGIDLSSEIDGYDCVIEALFELQQFANQNLS</sequence>
<dbReference type="RefSeq" id="WP_013141585.1">
    <property type="nucleotide sequence ID" value="NZ_AP014939.1"/>
</dbReference>
<name>A0A0K2S3Q7_CITFR</name>
<protein>
    <submittedName>
        <fullName evidence="1">Uncharacterized protein</fullName>
    </submittedName>
</protein>